<evidence type="ECO:0000313" key="1">
    <source>
        <dbReference type="EMBL" id="OXC77009.1"/>
    </source>
</evidence>
<accession>A0A226X1M2</accession>
<name>A0A226X1M2_CABSO</name>
<dbReference type="EMBL" id="MTHB01000110">
    <property type="protein sequence ID" value="OXC77009.1"/>
    <property type="molecule type" value="Genomic_DNA"/>
</dbReference>
<organism evidence="1 2">
    <name type="scientific">Caballeronia sordidicola</name>
    <name type="common">Burkholderia sordidicola</name>
    <dbReference type="NCBI Taxonomy" id="196367"/>
    <lineage>
        <taxon>Bacteria</taxon>
        <taxon>Pseudomonadati</taxon>
        <taxon>Pseudomonadota</taxon>
        <taxon>Betaproteobacteria</taxon>
        <taxon>Burkholderiales</taxon>
        <taxon>Burkholderiaceae</taxon>
        <taxon>Caballeronia</taxon>
    </lineage>
</organism>
<protein>
    <submittedName>
        <fullName evidence="1">Transcriptional regulator, ArsR family</fullName>
    </submittedName>
</protein>
<reference evidence="2" key="1">
    <citation type="submission" date="2017-01" db="EMBL/GenBank/DDBJ databases">
        <title>Genome Analysis of Deinococcus marmoris KOPRI26562.</title>
        <authorList>
            <person name="Kim J.H."/>
            <person name="Oh H.-M."/>
        </authorList>
    </citation>
    <scope>NUCLEOTIDE SEQUENCE [LARGE SCALE GENOMIC DNA]</scope>
    <source>
        <strain evidence="2">PAMC 26633</strain>
    </source>
</reference>
<proteinExistence type="predicted"/>
<dbReference type="Proteomes" id="UP000214720">
    <property type="component" value="Unassembled WGS sequence"/>
</dbReference>
<dbReference type="AlphaFoldDB" id="A0A226X1M2"/>
<gene>
    <name evidence="1" type="ORF">BSU04_18530</name>
</gene>
<sequence>MEIDAWLAPFRQFWSVHVDALERHLDQMDPAPRKKGKKQ</sequence>
<evidence type="ECO:0000313" key="2">
    <source>
        <dbReference type="Proteomes" id="UP000214720"/>
    </source>
</evidence>
<comment type="caution">
    <text evidence="1">The sequence shown here is derived from an EMBL/GenBank/DDBJ whole genome shotgun (WGS) entry which is preliminary data.</text>
</comment>
<dbReference type="eggNOG" id="COG0640">
    <property type="taxonomic scope" value="Bacteria"/>
</dbReference>